<sequence>MTHLAASARLKVKQDTYFLPDPNGGAYFRNNSGSFRVKGASIYQWIEKLLPMFNGEHTMEDLTNGLPAPYRNRVYEIGNMLHKNGFVRDVSSERTHQLKSSVLETYAAQIEFIESFRDSGAYRLQLCRQTKVLAAGSGSFLVSLVRSLTESGFSNIHVMAAGSSQSFLEDLAEIAGEEAVELTDAQNWREAVRSVDWVLYVSEDDLQEELLKLQTICMEEKKGFIPGVCLKQIGLAGPVVQQRGDACWKSAWRRIHQTALHEDRELAVFSSAGKDMLANTIVFDLFKTVTGLTSLTKRNQFFLIDLATLEGTWCPFLKHPLIDSDDVRAQLIDNLEERMAEHSDNKTEGRLFQFFNELTSDTSGIFHLWEEKHLKQLPLSQCFVQAADPLSKGPAKLLTESVCIGFTHEEARREAGLTGIEMYVSRLARSSINYDEDFGIGAGETIAEGVLRGLQKCLDHRLTERKKSRKETIVQFPLGVIQDKRSAFYFKALTMMYGRPEIGLSKDIEDFPVVWAGIHGRWYGSPGLNLTLALRKALERALMDIKPLEKTDTILQKNDMKLDIPVCEDSPQTLLSTLKNNHSSQFLVYDFPAEPFLKENLAGIYGVQLRKEEA</sequence>
<organism evidence="1 2">
    <name type="scientific">Bacillus swezeyi</name>
    <dbReference type="NCBI Taxonomy" id="1925020"/>
    <lineage>
        <taxon>Bacteria</taxon>
        <taxon>Bacillati</taxon>
        <taxon>Bacillota</taxon>
        <taxon>Bacilli</taxon>
        <taxon>Bacillales</taxon>
        <taxon>Bacillaceae</taxon>
        <taxon>Bacillus</taxon>
    </lineage>
</organism>
<gene>
    <name evidence="1" type="ORF">DX927_04675</name>
</gene>
<comment type="caution">
    <text evidence="1">The sequence shown here is derived from an EMBL/GenBank/DDBJ whole genome shotgun (WGS) entry which is preliminary data.</text>
</comment>
<proteinExistence type="predicted"/>
<accession>A0A5M8S5P5</accession>
<dbReference type="NCBIfam" id="TIGR03693">
    <property type="entry name" value="ocin_ThiF_like"/>
    <property type="match status" value="1"/>
</dbReference>
<dbReference type="Gene3D" id="3.40.50.720">
    <property type="entry name" value="NAD(P)-binding Rossmann-like Domain"/>
    <property type="match status" value="1"/>
</dbReference>
<protein>
    <submittedName>
        <fullName evidence="1">Putative thiazole-containing bacteriocin maturation protein</fullName>
    </submittedName>
</protein>
<reference evidence="1 2" key="1">
    <citation type="submission" date="2018-08" db="EMBL/GenBank/DDBJ databases">
        <title>Bacillus phenotypic plasticity.</title>
        <authorList>
            <person name="Hurtado E."/>
        </authorList>
    </citation>
    <scope>NUCLEOTIDE SEQUENCE [LARGE SCALE GENOMIC DNA]</scope>
    <source>
        <strain evidence="1 2">427</strain>
    </source>
</reference>
<dbReference type="InterPro" id="IPR022368">
    <property type="entry name" value="Thiazole_bacteriocin_mat_put"/>
</dbReference>
<dbReference type="AlphaFoldDB" id="A0A5M8S5P5"/>
<dbReference type="EMBL" id="QSND01000001">
    <property type="protein sequence ID" value="KAA6453492.1"/>
    <property type="molecule type" value="Genomic_DNA"/>
</dbReference>
<evidence type="ECO:0000313" key="2">
    <source>
        <dbReference type="Proteomes" id="UP000324326"/>
    </source>
</evidence>
<dbReference type="RefSeq" id="WP_148956188.1">
    <property type="nucleotide sequence ID" value="NZ_QSND01000001.1"/>
</dbReference>
<evidence type="ECO:0000313" key="1">
    <source>
        <dbReference type="EMBL" id="KAA6453492.1"/>
    </source>
</evidence>
<name>A0A5M8S5P5_9BACI</name>
<dbReference type="Proteomes" id="UP000324326">
    <property type="component" value="Unassembled WGS sequence"/>
</dbReference>
<dbReference type="STRING" id="1925020.BTA30_12525"/>